<accession>A0A9P6FR02</accession>
<dbReference type="AlphaFoldDB" id="A0A9P6FR02"/>
<name>A0A9P6FR02_9FUNG</name>
<dbReference type="CDD" id="cd00177">
    <property type="entry name" value="START"/>
    <property type="match status" value="1"/>
</dbReference>
<keyword evidence="2" id="KW-0812">Transmembrane</keyword>
<evidence type="ECO:0000313" key="4">
    <source>
        <dbReference type="EMBL" id="KAF9579186.1"/>
    </source>
</evidence>
<feature type="compositionally biased region" description="Basic and acidic residues" evidence="1">
    <location>
        <begin position="344"/>
        <end position="361"/>
    </location>
</feature>
<dbReference type="Proteomes" id="UP000780801">
    <property type="component" value="Unassembled WGS sequence"/>
</dbReference>
<dbReference type="EMBL" id="JAABOA010002965">
    <property type="protein sequence ID" value="KAF9579186.1"/>
    <property type="molecule type" value="Genomic_DNA"/>
</dbReference>
<comment type="caution">
    <text evidence="4">The sequence shown here is derived from an EMBL/GenBank/DDBJ whole genome shotgun (WGS) entry which is preliminary data.</text>
</comment>
<proteinExistence type="predicted"/>
<dbReference type="InterPro" id="IPR023393">
    <property type="entry name" value="START-like_dom_sf"/>
</dbReference>
<evidence type="ECO:0000313" key="5">
    <source>
        <dbReference type="Proteomes" id="UP000780801"/>
    </source>
</evidence>
<feature type="domain" description="START" evidence="3">
    <location>
        <begin position="133"/>
        <end position="256"/>
    </location>
</feature>
<dbReference type="SUPFAM" id="SSF55961">
    <property type="entry name" value="Bet v1-like"/>
    <property type="match status" value="1"/>
</dbReference>
<feature type="transmembrane region" description="Helical" evidence="2">
    <location>
        <begin position="446"/>
        <end position="463"/>
    </location>
</feature>
<dbReference type="Gene3D" id="3.30.530.20">
    <property type="match status" value="1"/>
</dbReference>
<evidence type="ECO:0000256" key="2">
    <source>
        <dbReference type="SAM" id="Phobius"/>
    </source>
</evidence>
<reference evidence="4" key="1">
    <citation type="journal article" date="2020" name="Fungal Divers.">
        <title>Resolving the Mortierellaceae phylogeny through synthesis of multi-gene phylogenetics and phylogenomics.</title>
        <authorList>
            <person name="Vandepol N."/>
            <person name="Liber J."/>
            <person name="Desiro A."/>
            <person name="Na H."/>
            <person name="Kennedy M."/>
            <person name="Barry K."/>
            <person name="Grigoriev I.V."/>
            <person name="Miller A.N."/>
            <person name="O'Donnell K."/>
            <person name="Stajich J.E."/>
            <person name="Bonito G."/>
        </authorList>
    </citation>
    <scope>NUCLEOTIDE SEQUENCE</scope>
    <source>
        <strain evidence="4">KOD1015</strain>
    </source>
</reference>
<feature type="compositionally biased region" description="Basic and acidic residues" evidence="1">
    <location>
        <begin position="369"/>
        <end position="387"/>
    </location>
</feature>
<organism evidence="4 5">
    <name type="scientific">Lunasporangiospora selenospora</name>
    <dbReference type="NCBI Taxonomy" id="979761"/>
    <lineage>
        <taxon>Eukaryota</taxon>
        <taxon>Fungi</taxon>
        <taxon>Fungi incertae sedis</taxon>
        <taxon>Mucoromycota</taxon>
        <taxon>Mortierellomycotina</taxon>
        <taxon>Mortierellomycetes</taxon>
        <taxon>Mortierellales</taxon>
        <taxon>Mortierellaceae</taxon>
        <taxon>Lunasporangiospora</taxon>
    </lineage>
</organism>
<evidence type="ECO:0000259" key="3">
    <source>
        <dbReference type="PROSITE" id="PS50848"/>
    </source>
</evidence>
<keyword evidence="2" id="KW-0472">Membrane</keyword>
<dbReference type="InterPro" id="IPR002913">
    <property type="entry name" value="START_lipid-bd_dom"/>
</dbReference>
<dbReference type="PANTHER" id="PTHR19308">
    <property type="entry name" value="PHOSPHATIDYLCHOLINE TRANSFER PROTEIN"/>
    <property type="match status" value="1"/>
</dbReference>
<gene>
    <name evidence="4" type="ORF">BGW38_004653</name>
</gene>
<protein>
    <recommendedName>
        <fullName evidence="3">START domain-containing protein</fullName>
    </recommendedName>
</protein>
<sequence length="466" mass="51802">LIFVLAFRKLFGLPDFTERFFPGARFPGQSKSDIQPAEGLAPLKTTLVGVAPPQQRTRTTKTPSSTAVPTAATTTVVSAGDTKTTANQRMVTTESTNGSPKVSVKPARLMPYTKELDAMEAKFREYIDNPDIWEKVFDESSPGQIQVYQYKARPMCYKIHATMNNTVAVTFDTLCALEKRLEWDPMCVEAKVLTQVEERPGTSIQYVRTKAVWPTASRDTVVLGTVKELADGQLMMVNASIDYDGMPERIKEKIVRMETSVAVSTKAVPESIRNVNALIPKIEPYHASLVMARIASERKKLKDALEDSQSDHLPQEHGESQLKDEDKSSQDKEPSTPQDLSELSPKRDTQHRHELRNKRSEGSMTLETLSDRLRAVEDEVGLRERPQRLRNSTRQETSTSLTSTGGGGSSKVLEKAKPAEVGMFRTLWDGVKEQFGFGTSGKMNKILVAVILVTILGTSAARLKRR</sequence>
<dbReference type="GO" id="GO:0008289">
    <property type="term" value="F:lipid binding"/>
    <property type="evidence" value="ECO:0007669"/>
    <property type="project" value="InterPro"/>
</dbReference>
<dbReference type="InterPro" id="IPR051213">
    <property type="entry name" value="START_lipid_transfer"/>
</dbReference>
<evidence type="ECO:0000256" key="1">
    <source>
        <dbReference type="SAM" id="MobiDB-lite"/>
    </source>
</evidence>
<feature type="compositionally biased region" description="Basic and acidic residues" evidence="1">
    <location>
        <begin position="301"/>
        <end position="334"/>
    </location>
</feature>
<keyword evidence="5" id="KW-1185">Reference proteome</keyword>
<feature type="non-terminal residue" evidence="4">
    <location>
        <position position="466"/>
    </location>
</feature>
<dbReference type="OrthoDB" id="333905at2759"/>
<dbReference type="PANTHER" id="PTHR19308:SF14">
    <property type="entry name" value="START DOMAIN-CONTAINING PROTEIN"/>
    <property type="match status" value="1"/>
</dbReference>
<dbReference type="Pfam" id="PF01852">
    <property type="entry name" value="START"/>
    <property type="match status" value="1"/>
</dbReference>
<keyword evidence="2" id="KW-1133">Transmembrane helix</keyword>
<feature type="region of interest" description="Disordered" evidence="1">
    <location>
        <begin position="301"/>
        <end position="414"/>
    </location>
</feature>
<dbReference type="PROSITE" id="PS50848">
    <property type="entry name" value="START"/>
    <property type="match status" value="1"/>
</dbReference>
<dbReference type="GO" id="GO:0005737">
    <property type="term" value="C:cytoplasm"/>
    <property type="evidence" value="ECO:0007669"/>
    <property type="project" value="UniProtKB-ARBA"/>
</dbReference>